<dbReference type="InterPro" id="IPR000742">
    <property type="entry name" value="EGF"/>
</dbReference>
<name>F6VSN5_CIOIN</name>
<evidence type="ECO:0000256" key="5">
    <source>
        <dbReference type="ARBA" id="ARBA00023180"/>
    </source>
</evidence>
<evidence type="ECO:0000313" key="8">
    <source>
        <dbReference type="Ensembl" id="ENSCINP00000024335.2"/>
    </source>
</evidence>
<dbReference type="InParanoid" id="F6VSN5"/>
<dbReference type="SMART" id="SM00179">
    <property type="entry name" value="EGF_CA"/>
    <property type="match status" value="4"/>
</dbReference>
<feature type="domain" description="EGF-like" evidence="7">
    <location>
        <begin position="63"/>
        <end position="102"/>
    </location>
</feature>
<dbReference type="SUPFAM" id="SSF57196">
    <property type="entry name" value="EGF/Laminin"/>
    <property type="match status" value="2"/>
</dbReference>
<keyword evidence="3" id="KW-0677">Repeat</keyword>
<proteinExistence type="predicted"/>
<dbReference type="SUPFAM" id="SSF57184">
    <property type="entry name" value="Growth factor receptor domain"/>
    <property type="match status" value="1"/>
</dbReference>
<dbReference type="Ensembl" id="ENSCINT00000024581.2">
    <property type="protein sequence ID" value="ENSCINP00000024335.2"/>
    <property type="gene ID" value="ENSCING00000013207.2"/>
</dbReference>
<dbReference type="FunFam" id="2.10.25.10:FF:000038">
    <property type="entry name" value="Fibrillin 2"/>
    <property type="match status" value="1"/>
</dbReference>
<dbReference type="FunFam" id="2.10.25.10:FF:000506">
    <property type="entry name" value="Adhesion G protein-coupled receptor E1"/>
    <property type="match status" value="2"/>
</dbReference>
<keyword evidence="1 6" id="KW-0245">EGF-like domain</keyword>
<dbReference type="STRING" id="7719.ENSCINP00000024335"/>
<feature type="domain" description="EGF-like" evidence="7">
    <location>
        <begin position="116"/>
        <end position="155"/>
    </location>
</feature>
<evidence type="ECO:0000256" key="4">
    <source>
        <dbReference type="ARBA" id="ARBA00023157"/>
    </source>
</evidence>
<comment type="caution">
    <text evidence="6">Lacks conserved residue(s) required for the propagation of feature annotation.</text>
</comment>
<keyword evidence="5" id="KW-0325">Glycoprotein</keyword>
<protein>
    <recommendedName>
        <fullName evidence="7">EGF-like domain-containing protein</fullName>
    </recommendedName>
</protein>
<evidence type="ECO:0000256" key="2">
    <source>
        <dbReference type="ARBA" id="ARBA00022729"/>
    </source>
</evidence>
<dbReference type="InterPro" id="IPR049883">
    <property type="entry name" value="NOTCH1_EGF-like"/>
</dbReference>
<dbReference type="SMART" id="SM00181">
    <property type="entry name" value="EGF"/>
    <property type="match status" value="4"/>
</dbReference>
<dbReference type="InterPro" id="IPR051586">
    <property type="entry name" value="PKC-binding_NELL"/>
</dbReference>
<reference evidence="9" key="1">
    <citation type="journal article" date="2002" name="Science">
        <title>The draft genome of Ciona intestinalis: insights into chordate and vertebrate origins.</title>
        <authorList>
            <person name="Dehal P."/>
            <person name="Satou Y."/>
            <person name="Campbell R.K."/>
            <person name="Chapman J."/>
            <person name="Degnan B."/>
            <person name="De Tomaso A."/>
            <person name="Davidson B."/>
            <person name="Di Gregorio A."/>
            <person name="Gelpke M."/>
            <person name="Goodstein D.M."/>
            <person name="Harafuji N."/>
            <person name="Hastings K.E."/>
            <person name="Ho I."/>
            <person name="Hotta K."/>
            <person name="Huang W."/>
            <person name="Kawashima T."/>
            <person name="Lemaire P."/>
            <person name="Martinez D."/>
            <person name="Meinertzhagen I.A."/>
            <person name="Necula S."/>
            <person name="Nonaka M."/>
            <person name="Putnam N."/>
            <person name="Rash S."/>
            <person name="Saiga H."/>
            <person name="Satake M."/>
            <person name="Terry A."/>
            <person name="Yamada L."/>
            <person name="Wang H.G."/>
            <person name="Awazu S."/>
            <person name="Azumi K."/>
            <person name="Boore J."/>
            <person name="Branno M."/>
            <person name="Chin-Bow S."/>
            <person name="DeSantis R."/>
            <person name="Doyle S."/>
            <person name="Francino P."/>
            <person name="Keys D.N."/>
            <person name="Haga S."/>
            <person name="Hayashi H."/>
            <person name="Hino K."/>
            <person name="Imai K.S."/>
            <person name="Inaba K."/>
            <person name="Kano S."/>
            <person name="Kobayashi K."/>
            <person name="Kobayashi M."/>
            <person name="Lee B.I."/>
            <person name="Makabe K.W."/>
            <person name="Manohar C."/>
            <person name="Matassi G."/>
            <person name="Medina M."/>
            <person name="Mochizuki Y."/>
            <person name="Mount S."/>
            <person name="Morishita T."/>
            <person name="Miura S."/>
            <person name="Nakayama A."/>
            <person name="Nishizaka S."/>
            <person name="Nomoto H."/>
            <person name="Ohta F."/>
            <person name="Oishi K."/>
            <person name="Rigoutsos I."/>
            <person name="Sano M."/>
            <person name="Sasaki A."/>
            <person name="Sasakura Y."/>
            <person name="Shoguchi E."/>
            <person name="Shin-i T."/>
            <person name="Spagnuolo A."/>
            <person name="Stainier D."/>
            <person name="Suzuki M.M."/>
            <person name="Tassy O."/>
            <person name="Takatori N."/>
            <person name="Tokuoka M."/>
            <person name="Yagi K."/>
            <person name="Yoshizaki F."/>
            <person name="Wada S."/>
            <person name="Zhang C."/>
            <person name="Hyatt P.D."/>
            <person name="Larimer F."/>
            <person name="Detter C."/>
            <person name="Doggett N."/>
            <person name="Glavina T."/>
            <person name="Hawkins T."/>
            <person name="Richardson P."/>
            <person name="Lucas S."/>
            <person name="Kohara Y."/>
            <person name="Levine M."/>
            <person name="Satoh N."/>
            <person name="Rokhsar D.S."/>
        </authorList>
    </citation>
    <scope>NUCLEOTIDE SEQUENCE [LARGE SCALE GENOMIC DNA]</scope>
</reference>
<keyword evidence="9" id="KW-1185">Reference proteome</keyword>
<dbReference type="CDD" id="cd00054">
    <property type="entry name" value="EGF_CA"/>
    <property type="match status" value="4"/>
</dbReference>
<dbReference type="PANTHER" id="PTHR24042">
    <property type="entry name" value="NEL HOMOLOG"/>
    <property type="match status" value="1"/>
</dbReference>
<dbReference type="OMA" id="NICGTNK"/>
<feature type="disulfide bond" evidence="6">
    <location>
        <begin position="73"/>
        <end position="90"/>
    </location>
</feature>
<dbReference type="InterPro" id="IPR001881">
    <property type="entry name" value="EGF-like_Ca-bd_dom"/>
</dbReference>
<evidence type="ECO:0000259" key="7">
    <source>
        <dbReference type="PROSITE" id="PS50026"/>
    </source>
</evidence>
<reference evidence="8" key="3">
    <citation type="submission" date="2025-08" db="UniProtKB">
        <authorList>
            <consortium name="Ensembl"/>
        </authorList>
    </citation>
    <scope>IDENTIFICATION</scope>
</reference>
<reference evidence="8" key="4">
    <citation type="submission" date="2025-09" db="UniProtKB">
        <authorList>
            <consortium name="Ensembl"/>
        </authorList>
    </citation>
    <scope>IDENTIFICATION</scope>
</reference>
<dbReference type="AlphaFoldDB" id="F6VSN5"/>
<evidence type="ECO:0000256" key="3">
    <source>
        <dbReference type="ARBA" id="ARBA00022737"/>
    </source>
</evidence>
<dbReference type="PROSITE" id="PS01186">
    <property type="entry name" value="EGF_2"/>
    <property type="match status" value="2"/>
</dbReference>
<dbReference type="PANTHER" id="PTHR24042:SF5">
    <property type="entry name" value="EGF-LIKE CALCIUM-BINDING DOMAIN-CONTAINING PROTEIN"/>
    <property type="match status" value="1"/>
</dbReference>
<dbReference type="HOGENOM" id="CLU_004826_4_2_1"/>
<organism evidence="8 9">
    <name type="scientific">Ciona intestinalis</name>
    <name type="common">Transparent sea squirt</name>
    <name type="synonym">Ascidia intestinalis</name>
    <dbReference type="NCBI Taxonomy" id="7719"/>
    <lineage>
        <taxon>Eukaryota</taxon>
        <taxon>Metazoa</taxon>
        <taxon>Chordata</taxon>
        <taxon>Tunicata</taxon>
        <taxon>Ascidiacea</taxon>
        <taxon>Phlebobranchia</taxon>
        <taxon>Cionidae</taxon>
        <taxon>Ciona</taxon>
    </lineage>
</organism>
<dbReference type="PROSITE" id="PS00010">
    <property type="entry name" value="ASX_HYDROXYL"/>
    <property type="match status" value="4"/>
</dbReference>
<dbReference type="PROSITE" id="PS01187">
    <property type="entry name" value="EGF_CA"/>
    <property type="match status" value="2"/>
</dbReference>
<reference evidence="8" key="2">
    <citation type="journal article" date="2008" name="Genome Biol.">
        <title>Improved genome assembly and evidence-based global gene model set for the chordate Ciona intestinalis: new insight into intron and operon populations.</title>
        <authorList>
            <person name="Satou Y."/>
            <person name="Mineta K."/>
            <person name="Ogasawara M."/>
            <person name="Sasakura Y."/>
            <person name="Shoguchi E."/>
            <person name="Ueno K."/>
            <person name="Yamada L."/>
            <person name="Matsumoto J."/>
            <person name="Wasserscheid J."/>
            <person name="Dewar K."/>
            <person name="Wiley G.B."/>
            <person name="Macmil S.L."/>
            <person name="Roe B.A."/>
            <person name="Zeller R.W."/>
            <person name="Hastings K.E."/>
            <person name="Lemaire P."/>
            <person name="Lindquist E."/>
            <person name="Endo T."/>
            <person name="Hotta K."/>
            <person name="Inaba K."/>
        </authorList>
    </citation>
    <scope>NUCLEOTIDE SEQUENCE [LARGE SCALE GENOMIC DNA]</scope>
    <source>
        <strain evidence="8">wild type</strain>
    </source>
</reference>
<dbReference type="Gene3D" id="2.10.25.10">
    <property type="entry name" value="Laminin"/>
    <property type="match status" value="4"/>
</dbReference>
<dbReference type="InterPro" id="IPR000152">
    <property type="entry name" value="EGF-type_Asp/Asn_hydroxyl_site"/>
</dbReference>
<accession>F6VSN5</accession>
<evidence type="ECO:0000256" key="1">
    <source>
        <dbReference type="ARBA" id="ARBA00022536"/>
    </source>
</evidence>
<dbReference type="InterPro" id="IPR018097">
    <property type="entry name" value="EGF_Ca-bd_CS"/>
</dbReference>
<dbReference type="GeneTree" id="ENSGT00940000164251"/>
<sequence length="203" mass="23327">MPGYRATGYHPWRHNIFGYRCVDINECLRPNICGTNKNCVNSPGSYRCVCKRGYRQVGTRCIDINECSEPNTCGTYTNKRCVNTVGSFRCECMPGYRRAVGYHPWRYNLIGYRCVDINECLRTNICGTNKKCVNSPGSYRCVCKRGYRQVGTRCIDINECLRPNICGTNRRCINTPGSYVCACSWRPVVYAGRPQRLQRRCYV</sequence>
<dbReference type="GO" id="GO:0005509">
    <property type="term" value="F:calcium ion binding"/>
    <property type="evidence" value="ECO:0007669"/>
    <property type="project" value="InterPro"/>
</dbReference>
<evidence type="ECO:0000256" key="6">
    <source>
        <dbReference type="PROSITE-ProRule" id="PRU00076"/>
    </source>
</evidence>
<dbReference type="PROSITE" id="PS50026">
    <property type="entry name" value="EGF_3"/>
    <property type="match status" value="4"/>
</dbReference>
<dbReference type="Pfam" id="PF07645">
    <property type="entry name" value="EGF_CA"/>
    <property type="match status" value="4"/>
</dbReference>
<evidence type="ECO:0000313" key="9">
    <source>
        <dbReference type="Proteomes" id="UP000008144"/>
    </source>
</evidence>
<dbReference type="EMBL" id="EAAA01002691">
    <property type="status" value="NOT_ANNOTATED_CDS"/>
    <property type="molecule type" value="Genomic_DNA"/>
</dbReference>
<keyword evidence="2" id="KW-0732">Signal</keyword>
<dbReference type="InterPro" id="IPR009030">
    <property type="entry name" value="Growth_fac_rcpt_cys_sf"/>
</dbReference>
<feature type="domain" description="EGF-like" evidence="7">
    <location>
        <begin position="23"/>
        <end position="62"/>
    </location>
</feature>
<feature type="domain" description="EGF-like" evidence="7">
    <location>
        <begin position="156"/>
        <end position="195"/>
    </location>
</feature>
<dbReference type="Proteomes" id="UP000008144">
    <property type="component" value="Chromosome 8"/>
</dbReference>
<keyword evidence="4 6" id="KW-1015">Disulfide bond</keyword>